<protein>
    <submittedName>
        <fullName evidence="1">Uncharacterized protein</fullName>
    </submittedName>
</protein>
<dbReference type="AlphaFoldDB" id="A0A2W4X2W2"/>
<reference evidence="2" key="1">
    <citation type="submission" date="2018-04" db="EMBL/GenBank/DDBJ databases">
        <authorList>
            <person name="Cornet L."/>
        </authorList>
    </citation>
    <scope>NUCLEOTIDE SEQUENCE [LARGE SCALE GENOMIC DNA]</scope>
</reference>
<reference evidence="1 2" key="2">
    <citation type="submission" date="2018-06" db="EMBL/GenBank/DDBJ databases">
        <title>Metagenomic assembly of (sub)arctic Cyanobacteria and their associated microbiome from non-axenic cultures.</title>
        <authorList>
            <person name="Baurain D."/>
        </authorList>
    </citation>
    <scope>NUCLEOTIDE SEQUENCE [LARGE SCALE GENOMIC DNA]</scope>
    <source>
        <strain evidence="1">ULC027bin1</strain>
    </source>
</reference>
<name>A0A2W4X2W2_9CYAN</name>
<comment type="caution">
    <text evidence="1">The sequence shown here is derived from an EMBL/GenBank/DDBJ whole genome shotgun (WGS) entry which is preliminary data.</text>
</comment>
<dbReference type="EMBL" id="QBMP01000235">
    <property type="protein sequence ID" value="PZO48549.1"/>
    <property type="molecule type" value="Genomic_DNA"/>
</dbReference>
<dbReference type="Proteomes" id="UP000249794">
    <property type="component" value="Unassembled WGS sequence"/>
</dbReference>
<proteinExistence type="predicted"/>
<evidence type="ECO:0000313" key="2">
    <source>
        <dbReference type="Proteomes" id="UP000249794"/>
    </source>
</evidence>
<evidence type="ECO:0000313" key="1">
    <source>
        <dbReference type="EMBL" id="PZO48549.1"/>
    </source>
</evidence>
<sequence length="63" mass="6731">MGAVNIETADGSHHSVQVKTIELTATITPNGTLTLQLPPDITPGEHRITLLIQTEQAIAHPHT</sequence>
<organism evidence="1 2">
    <name type="scientific">Phormidesmis priestleyi</name>
    <dbReference type="NCBI Taxonomy" id="268141"/>
    <lineage>
        <taxon>Bacteria</taxon>
        <taxon>Bacillati</taxon>
        <taxon>Cyanobacteriota</taxon>
        <taxon>Cyanophyceae</taxon>
        <taxon>Leptolyngbyales</taxon>
        <taxon>Leptolyngbyaceae</taxon>
        <taxon>Phormidesmis</taxon>
    </lineage>
</organism>
<gene>
    <name evidence="1" type="ORF">DCF15_17805</name>
</gene>
<accession>A0A2W4X2W2</accession>